<dbReference type="InterPro" id="IPR029026">
    <property type="entry name" value="tRNA_m1G_MTases_N"/>
</dbReference>
<dbReference type="GO" id="GO:0009507">
    <property type="term" value="C:chloroplast"/>
    <property type="evidence" value="ECO:0007669"/>
    <property type="project" value="TreeGrafter"/>
</dbReference>
<evidence type="ECO:0000256" key="3">
    <source>
        <dbReference type="ARBA" id="ARBA00022603"/>
    </source>
</evidence>
<gene>
    <name evidence="8" type="ORF">HPP92_008879</name>
</gene>
<evidence type="ECO:0000256" key="6">
    <source>
        <dbReference type="SAM" id="MobiDB-lite"/>
    </source>
</evidence>
<dbReference type="CDD" id="cd18105">
    <property type="entry name" value="SpoU-like_MRM1"/>
    <property type="match status" value="1"/>
</dbReference>
<keyword evidence="5" id="KW-0949">S-adenosyl-L-methionine</keyword>
<evidence type="ECO:0000256" key="1">
    <source>
        <dbReference type="ARBA" id="ARBA00007228"/>
    </source>
</evidence>
<sequence length="488" mass="54323">MATRLLMTRLARATNSVLLSVRDTFGECLPGCPTRHLVYAVGMESPQKRRKIASARSGIVYVEENLSRPPWPADKEAKPSQACLYNKYGTVGRETDGRVLPWIASVADKGEKAAKGKRTGFRSTHSTWEESAKKYFSRNGERKAREGKDLDDGRRNLDHVESVDKRLVVEVPEDEDEVDEDELAKTSDDPRWNRIKTKCKGFIDRDSRFKRPEVRHWHNQETWGRRTWQEAAGSSVMKMVGQGVYGVGPVWAALKVRRREFYALYVQEGLDLSESNRKKKDKKVLEKILKDLDPAVESGERAPLWVALDEVTDPQNLGAIIRSAYFFGAEGIVLCSKNSAPLSGVVSKASAGSLELIELRSCKNMMKFLTSSMDNGWRVLGGSISQKAVPLYEVEAGIPTILVLGSEGHGLRPLVERSCTQLIRIPGNMSMDRVIGGTETELEGIQNDFGIELQHFVPMESLNVSVAAGVLLYHLVGDASQFAKGLDK</sequence>
<dbReference type="Gene3D" id="3.40.1280.10">
    <property type="match status" value="1"/>
</dbReference>
<evidence type="ECO:0000313" key="8">
    <source>
        <dbReference type="EMBL" id="KAG0486784.1"/>
    </source>
</evidence>
<dbReference type="EMBL" id="JADCNM010000004">
    <property type="protein sequence ID" value="KAG0486784.1"/>
    <property type="molecule type" value="Genomic_DNA"/>
</dbReference>
<accession>A0A835R986</accession>
<feature type="region of interest" description="Disordered" evidence="6">
    <location>
        <begin position="132"/>
        <end position="156"/>
    </location>
</feature>
<proteinExistence type="inferred from homology"/>
<evidence type="ECO:0000259" key="7">
    <source>
        <dbReference type="Pfam" id="PF00588"/>
    </source>
</evidence>
<dbReference type="FunFam" id="3.40.1280.10:FF:000032">
    <property type="entry name" value="rRNA methyltransferase 1, mitochondrial"/>
    <property type="match status" value="1"/>
</dbReference>
<protein>
    <recommendedName>
        <fullName evidence="7">tRNA/rRNA methyltransferase SpoU type domain-containing protein</fullName>
    </recommendedName>
</protein>
<dbReference type="OrthoDB" id="270651at2759"/>
<feature type="domain" description="tRNA/rRNA methyltransferase SpoU type" evidence="7">
    <location>
        <begin position="304"/>
        <end position="429"/>
    </location>
</feature>
<dbReference type="InterPro" id="IPR047182">
    <property type="entry name" value="MRM1"/>
</dbReference>
<dbReference type="PANTHER" id="PTHR46103:SF1">
    <property type="entry name" value="RRNA METHYLTRANSFERASE 1, MITOCHONDRIAL"/>
    <property type="match status" value="1"/>
</dbReference>
<dbReference type="Pfam" id="PF00588">
    <property type="entry name" value="SpoU_methylase"/>
    <property type="match status" value="1"/>
</dbReference>
<dbReference type="InterPro" id="IPR047261">
    <property type="entry name" value="MRM1_MeTrfase_dom"/>
</dbReference>
<reference evidence="8 9" key="1">
    <citation type="journal article" date="2020" name="Nat. Food">
        <title>A phased Vanilla planifolia genome enables genetic improvement of flavour and production.</title>
        <authorList>
            <person name="Hasing T."/>
            <person name="Tang H."/>
            <person name="Brym M."/>
            <person name="Khazi F."/>
            <person name="Huang T."/>
            <person name="Chambers A.H."/>
        </authorList>
    </citation>
    <scope>NUCLEOTIDE SEQUENCE [LARGE SCALE GENOMIC DNA]</scope>
    <source>
        <tissue evidence="8">Leaf</tissue>
    </source>
</reference>
<dbReference type="GO" id="GO:0016435">
    <property type="term" value="F:rRNA (guanine) methyltransferase activity"/>
    <property type="evidence" value="ECO:0007669"/>
    <property type="project" value="TreeGrafter"/>
</dbReference>
<comment type="similarity">
    <text evidence="1">Belongs to the class IV-like SAM-binding methyltransferase superfamily. RNA methyltransferase TrmH family.</text>
</comment>
<evidence type="ECO:0000256" key="5">
    <source>
        <dbReference type="ARBA" id="ARBA00022691"/>
    </source>
</evidence>
<dbReference type="InterPro" id="IPR029028">
    <property type="entry name" value="Alpha/beta_knot_MTases"/>
</dbReference>
<evidence type="ECO:0000256" key="2">
    <source>
        <dbReference type="ARBA" id="ARBA00022552"/>
    </source>
</evidence>
<keyword evidence="2" id="KW-0698">rRNA processing</keyword>
<dbReference type="PANTHER" id="PTHR46103">
    <property type="entry name" value="RRNA METHYLTRANSFERASE 1, MITOCHONDRIAL"/>
    <property type="match status" value="1"/>
</dbReference>
<dbReference type="InterPro" id="IPR001537">
    <property type="entry name" value="SpoU_MeTrfase"/>
</dbReference>
<dbReference type="GO" id="GO:0003723">
    <property type="term" value="F:RNA binding"/>
    <property type="evidence" value="ECO:0007669"/>
    <property type="project" value="InterPro"/>
</dbReference>
<comment type="caution">
    <text evidence="8">The sequence shown here is derived from an EMBL/GenBank/DDBJ whole genome shotgun (WGS) entry which is preliminary data.</text>
</comment>
<dbReference type="Proteomes" id="UP000639772">
    <property type="component" value="Unassembled WGS sequence"/>
</dbReference>
<dbReference type="SUPFAM" id="SSF75217">
    <property type="entry name" value="alpha/beta knot"/>
    <property type="match status" value="1"/>
</dbReference>
<name>A0A835R986_VANPL</name>
<evidence type="ECO:0000313" key="9">
    <source>
        <dbReference type="Proteomes" id="UP000639772"/>
    </source>
</evidence>
<keyword evidence="3" id="KW-0489">Methyltransferase</keyword>
<evidence type="ECO:0000256" key="4">
    <source>
        <dbReference type="ARBA" id="ARBA00022679"/>
    </source>
</evidence>
<organism evidence="8 9">
    <name type="scientific">Vanilla planifolia</name>
    <name type="common">Vanilla</name>
    <dbReference type="NCBI Taxonomy" id="51239"/>
    <lineage>
        <taxon>Eukaryota</taxon>
        <taxon>Viridiplantae</taxon>
        <taxon>Streptophyta</taxon>
        <taxon>Embryophyta</taxon>
        <taxon>Tracheophyta</taxon>
        <taxon>Spermatophyta</taxon>
        <taxon>Magnoliopsida</taxon>
        <taxon>Liliopsida</taxon>
        <taxon>Asparagales</taxon>
        <taxon>Orchidaceae</taxon>
        <taxon>Vanilloideae</taxon>
        <taxon>Vanilleae</taxon>
        <taxon>Vanilla</taxon>
    </lineage>
</organism>
<dbReference type="AlphaFoldDB" id="A0A835R986"/>
<keyword evidence="4" id="KW-0808">Transferase</keyword>